<evidence type="ECO:0000256" key="5">
    <source>
        <dbReference type="ARBA" id="ARBA00022960"/>
    </source>
</evidence>
<dbReference type="PANTHER" id="PTHR37484:SF1">
    <property type="entry name" value="ROD SHAPE-DETERMINING PROTEIN MRED"/>
    <property type="match status" value="1"/>
</dbReference>
<evidence type="ECO:0000256" key="3">
    <source>
        <dbReference type="ARBA" id="ARBA00022475"/>
    </source>
</evidence>
<feature type="transmembrane region" description="Helical" evidence="8">
    <location>
        <begin position="110"/>
        <end position="128"/>
    </location>
</feature>
<organism evidence="9 10">
    <name type="scientific">Ferriphaselus amnicola</name>
    <dbReference type="NCBI Taxonomy" id="1188319"/>
    <lineage>
        <taxon>Bacteria</taxon>
        <taxon>Pseudomonadati</taxon>
        <taxon>Pseudomonadota</taxon>
        <taxon>Betaproteobacteria</taxon>
        <taxon>Nitrosomonadales</taxon>
        <taxon>Gallionellaceae</taxon>
        <taxon>Ferriphaselus</taxon>
    </lineage>
</organism>
<evidence type="ECO:0000313" key="10">
    <source>
        <dbReference type="Proteomes" id="UP000033070"/>
    </source>
</evidence>
<dbReference type="KEGG" id="fam:OYT1_ch2744"/>
<keyword evidence="6 8" id="KW-1133">Transmembrane helix</keyword>
<dbReference type="AlphaFoldDB" id="A0A2Z6GFH4"/>
<keyword evidence="7 8" id="KW-0472">Membrane</keyword>
<comment type="similarity">
    <text evidence="2">Belongs to the MreD family.</text>
</comment>
<gene>
    <name evidence="9" type="ORF">OYT1_ch2744</name>
</gene>
<name>A0A2Z6GFH4_9PROT</name>
<dbReference type="RefSeq" id="WP_062627285.1">
    <property type="nucleotide sequence ID" value="NZ_AP018738.1"/>
</dbReference>
<keyword evidence="4 8" id="KW-0812">Transmembrane</keyword>
<dbReference type="STRING" id="1188319.OYT1_02180"/>
<sequence>MNDVLPYYRNTVPSILFSLAIAMLLTWLPWQGWALALRPDFVALVLLYWATHTPHKVGIGTAWVVGLLADVADASLFGQHALAYSALVLGSIIFKRRILMLDLSQQTMQVFPLLLVNYVLFAAIDWLAQGHFAWSYLAGCVTSAVLWLPLTVLLQALSRPRAPKADSL</sequence>
<comment type="subcellular location">
    <subcellularLocation>
        <location evidence="1">Cell membrane</location>
        <topology evidence="1">Multi-pass membrane protein</topology>
    </subcellularLocation>
</comment>
<feature type="transmembrane region" description="Helical" evidence="8">
    <location>
        <begin position="12"/>
        <end position="30"/>
    </location>
</feature>
<dbReference type="PIRSF" id="PIRSF018472">
    <property type="entry name" value="MreD_proteobac"/>
    <property type="match status" value="1"/>
</dbReference>
<keyword evidence="10" id="KW-1185">Reference proteome</keyword>
<feature type="transmembrane region" description="Helical" evidence="8">
    <location>
        <begin position="42"/>
        <end position="69"/>
    </location>
</feature>
<evidence type="ECO:0000313" key="9">
    <source>
        <dbReference type="EMBL" id="BBE52250.1"/>
    </source>
</evidence>
<reference evidence="9 10" key="1">
    <citation type="submission" date="2018-06" db="EMBL/GenBank/DDBJ databases">
        <title>OYT1 Genome Sequencing.</title>
        <authorList>
            <person name="Kato S."/>
            <person name="Itoh T."/>
            <person name="Ohkuma M."/>
        </authorList>
    </citation>
    <scope>NUCLEOTIDE SEQUENCE [LARGE SCALE GENOMIC DNA]</scope>
    <source>
        <strain evidence="9 10">OYT1</strain>
    </source>
</reference>
<dbReference type="GO" id="GO:0005886">
    <property type="term" value="C:plasma membrane"/>
    <property type="evidence" value="ECO:0007669"/>
    <property type="project" value="UniProtKB-SubCell"/>
</dbReference>
<feature type="transmembrane region" description="Helical" evidence="8">
    <location>
        <begin position="134"/>
        <end position="154"/>
    </location>
</feature>
<dbReference type="InterPro" id="IPR026034">
    <property type="entry name" value="MreD_proteobac"/>
</dbReference>
<dbReference type="PANTHER" id="PTHR37484">
    <property type="entry name" value="ROD SHAPE-DETERMINING PROTEIN MRED"/>
    <property type="match status" value="1"/>
</dbReference>
<proteinExistence type="inferred from homology"/>
<evidence type="ECO:0000256" key="8">
    <source>
        <dbReference type="SAM" id="Phobius"/>
    </source>
</evidence>
<keyword evidence="5" id="KW-0133">Cell shape</keyword>
<evidence type="ECO:0000256" key="7">
    <source>
        <dbReference type="ARBA" id="ARBA00023136"/>
    </source>
</evidence>
<evidence type="ECO:0000256" key="2">
    <source>
        <dbReference type="ARBA" id="ARBA00007776"/>
    </source>
</evidence>
<evidence type="ECO:0000256" key="6">
    <source>
        <dbReference type="ARBA" id="ARBA00022989"/>
    </source>
</evidence>
<dbReference type="NCBIfam" id="TIGR03426">
    <property type="entry name" value="shape_MreD"/>
    <property type="match status" value="1"/>
</dbReference>
<evidence type="ECO:0000256" key="1">
    <source>
        <dbReference type="ARBA" id="ARBA00004651"/>
    </source>
</evidence>
<dbReference type="Pfam" id="PF04093">
    <property type="entry name" value="MreD"/>
    <property type="match status" value="1"/>
</dbReference>
<dbReference type="EMBL" id="AP018738">
    <property type="protein sequence ID" value="BBE52250.1"/>
    <property type="molecule type" value="Genomic_DNA"/>
</dbReference>
<evidence type="ECO:0000256" key="4">
    <source>
        <dbReference type="ARBA" id="ARBA00022692"/>
    </source>
</evidence>
<keyword evidence="3" id="KW-1003">Cell membrane</keyword>
<accession>A0A2Z6GFH4</accession>
<feature type="transmembrane region" description="Helical" evidence="8">
    <location>
        <begin position="81"/>
        <end position="98"/>
    </location>
</feature>
<dbReference type="OrthoDB" id="5297408at2"/>
<dbReference type="GO" id="GO:0008360">
    <property type="term" value="P:regulation of cell shape"/>
    <property type="evidence" value="ECO:0007669"/>
    <property type="project" value="UniProtKB-KW"/>
</dbReference>
<dbReference type="Proteomes" id="UP000033070">
    <property type="component" value="Chromosome"/>
</dbReference>
<dbReference type="InterPro" id="IPR007227">
    <property type="entry name" value="Cell_shape_determining_MreD"/>
</dbReference>
<protein>
    <submittedName>
        <fullName evidence="9">Rod shape-determining protein MreD</fullName>
    </submittedName>
</protein>